<feature type="region of interest" description="Disordered" evidence="1">
    <location>
        <begin position="87"/>
        <end position="147"/>
    </location>
</feature>
<comment type="caution">
    <text evidence="2">The sequence shown here is derived from an EMBL/GenBank/DDBJ whole genome shotgun (WGS) entry which is preliminary data.</text>
</comment>
<name>A0A8J8WCJ6_CHIOP</name>
<reference evidence="2" key="1">
    <citation type="submission" date="2020-07" db="EMBL/GenBank/DDBJ databases">
        <title>The High-quality genome of the commercially important snow crab, Chionoecetes opilio.</title>
        <authorList>
            <person name="Jeong J.-H."/>
            <person name="Ryu S."/>
        </authorList>
    </citation>
    <scope>NUCLEOTIDE SEQUENCE</scope>
    <source>
        <strain evidence="2">MADBK_172401_WGS</strain>
        <tissue evidence="2">Digestive gland</tissue>
    </source>
</reference>
<evidence type="ECO:0000313" key="3">
    <source>
        <dbReference type="Proteomes" id="UP000770661"/>
    </source>
</evidence>
<dbReference type="Proteomes" id="UP000770661">
    <property type="component" value="Unassembled WGS sequence"/>
</dbReference>
<dbReference type="EMBL" id="JACEEZ010026052">
    <property type="protein sequence ID" value="KAG0695137.1"/>
    <property type="molecule type" value="Genomic_DNA"/>
</dbReference>
<evidence type="ECO:0000313" key="2">
    <source>
        <dbReference type="EMBL" id="KAG0695137.1"/>
    </source>
</evidence>
<proteinExistence type="predicted"/>
<accession>A0A8J8WCJ6</accession>
<sequence length="168" mass="18699">MVTWCCRGANPRALETQRKKRFRREDRVPPAPPAFWEGFFNPDPFKVLKKKSKPILDKSIAYGTHLARGEVSAQPSGLDKLRALYDKGPGQFGRNKVSKRRMPPRARLVSQSCLRPFMRGPPDPGAEEEEGGAARFVPRRPGKGAEWQCRGFNGEVEAKRASGRGGPG</sequence>
<keyword evidence="3" id="KW-1185">Reference proteome</keyword>
<protein>
    <submittedName>
        <fullName evidence="2">Uncharacterized protein</fullName>
    </submittedName>
</protein>
<gene>
    <name evidence="2" type="ORF">GWK47_027043</name>
</gene>
<dbReference type="AlphaFoldDB" id="A0A8J8WCJ6"/>
<organism evidence="2 3">
    <name type="scientific">Chionoecetes opilio</name>
    <name type="common">Atlantic snow crab</name>
    <name type="synonym">Cancer opilio</name>
    <dbReference type="NCBI Taxonomy" id="41210"/>
    <lineage>
        <taxon>Eukaryota</taxon>
        <taxon>Metazoa</taxon>
        <taxon>Ecdysozoa</taxon>
        <taxon>Arthropoda</taxon>
        <taxon>Crustacea</taxon>
        <taxon>Multicrustacea</taxon>
        <taxon>Malacostraca</taxon>
        <taxon>Eumalacostraca</taxon>
        <taxon>Eucarida</taxon>
        <taxon>Decapoda</taxon>
        <taxon>Pleocyemata</taxon>
        <taxon>Brachyura</taxon>
        <taxon>Eubrachyura</taxon>
        <taxon>Majoidea</taxon>
        <taxon>Majidae</taxon>
        <taxon>Chionoecetes</taxon>
    </lineage>
</organism>
<evidence type="ECO:0000256" key="1">
    <source>
        <dbReference type="SAM" id="MobiDB-lite"/>
    </source>
</evidence>